<comment type="caution">
    <text evidence="2">The sequence shown here is derived from an EMBL/GenBank/DDBJ whole genome shotgun (WGS) entry which is preliminary data.</text>
</comment>
<organism evidence="2 3">
    <name type="scientific">Salix purpurea</name>
    <name type="common">Purple osier willow</name>
    <dbReference type="NCBI Taxonomy" id="77065"/>
    <lineage>
        <taxon>Eukaryota</taxon>
        <taxon>Viridiplantae</taxon>
        <taxon>Streptophyta</taxon>
        <taxon>Embryophyta</taxon>
        <taxon>Tracheophyta</taxon>
        <taxon>Spermatophyta</taxon>
        <taxon>Magnoliopsida</taxon>
        <taxon>eudicotyledons</taxon>
        <taxon>Gunneridae</taxon>
        <taxon>Pentapetalae</taxon>
        <taxon>rosids</taxon>
        <taxon>fabids</taxon>
        <taxon>Malpighiales</taxon>
        <taxon>Salicaceae</taxon>
        <taxon>Saliceae</taxon>
        <taxon>Salix</taxon>
    </lineage>
</organism>
<evidence type="ECO:0000313" key="2">
    <source>
        <dbReference type="EMBL" id="KAJ6753231.1"/>
    </source>
</evidence>
<evidence type="ECO:0000313" key="3">
    <source>
        <dbReference type="Proteomes" id="UP001151532"/>
    </source>
</evidence>
<dbReference type="EMBL" id="JAPFFK010000007">
    <property type="protein sequence ID" value="KAJ6753231.1"/>
    <property type="molecule type" value="Genomic_DNA"/>
</dbReference>
<feature type="region of interest" description="Disordered" evidence="1">
    <location>
        <begin position="53"/>
        <end position="78"/>
    </location>
</feature>
<accession>A0A9Q0VRX6</accession>
<name>A0A9Q0VRX6_SALPP</name>
<evidence type="ECO:0000256" key="1">
    <source>
        <dbReference type="SAM" id="MobiDB-lite"/>
    </source>
</evidence>
<reference evidence="2" key="2">
    <citation type="journal article" date="2023" name="Int. J. Mol. Sci.">
        <title>De Novo Assembly and Annotation of 11 Diverse Shrub Willow (Salix) Genomes Reveals Novel Gene Organization in Sex-Linked Regions.</title>
        <authorList>
            <person name="Hyden B."/>
            <person name="Feng K."/>
            <person name="Yates T.B."/>
            <person name="Jawdy S."/>
            <person name="Cereghino C."/>
            <person name="Smart L.B."/>
            <person name="Muchero W."/>
        </authorList>
    </citation>
    <scope>NUCLEOTIDE SEQUENCE</scope>
    <source>
        <tissue evidence="2">Shoot tip</tissue>
    </source>
</reference>
<feature type="region of interest" description="Disordered" evidence="1">
    <location>
        <begin position="1"/>
        <end position="40"/>
    </location>
</feature>
<dbReference type="AlphaFoldDB" id="A0A9Q0VRX6"/>
<keyword evidence="3" id="KW-1185">Reference proteome</keyword>
<dbReference type="Proteomes" id="UP001151532">
    <property type="component" value="Chromosome 16"/>
</dbReference>
<proteinExistence type="predicted"/>
<protein>
    <submittedName>
        <fullName evidence="2">Uncharacterized protein</fullName>
    </submittedName>
</protein>
<gene>
    <name evidence="2" type="ORF">OIU79_026134</name>
</gene>
<sequence length="93" mass="10340">MDEGPLSNEDTVALEEDPLPNEDNVAGVATPVNLPKENNGLAKEDEGALVVVDDDQGNSAQESKKHEQTDNMKQFRRWPRSNRQQLFCSFING</sequence>
<reference evidence="2" key="1">
    <citation type="submission" date="2022-11" db="EMBL/GenBank/DDBJ databases">
        <authorList>
            <person name="Hyden B.L."/>
            <person name="Feng K."/>
            <person name="Yates T."/>
            <person name="Jawdy S."/>
            <person name="Smart L.B."/>
            <person name="Muchero W."/>
        </authorList>
    </citation>
    <scope>NUCLEOTIDE SEQUENCE</scope>
    <source>
        <tissue evidence="2">Shoot tip</tissue>
    </source>
</reference>